<proteinExistence type="predicted"/>
<gene>
    <name evidence="1" type="ORF">J2S43_001130</name>
</gene>
<reference evidence="1 2" key="1">
    <citation type="submission" date="2023-07" db="EMBL/GenBank/DDBJ databases">
        <title>Sequencing the genomes of 1000 actinobacteria strains.</title>
        <authorList>
            <person name="Klenk H.-P."/>
        </authorList>
    </citation>
    <scope>NUCLEOTIDE SEQUENCE [LARGE SCALE GENOMIC DNA]</scope>
    <source>
        <strain evidence="1 2">DSM 44710</strain>
    </source>
</reference>
<keyword evidence="2" id="KW-1185">Reference proteome</keyword>
<protein>
    <submittedName>
        <fullName evidence="1">Uncharacterized protein</fullName>
    </submittedName>
</protein>
<dbReference type="Proteomes" id="UP001240984">
    <property type="component" value="Unassembled WGS sequence"/>
</dbReference>
<dbReference type="EMBL" id="JAUSRA010000001">
    <property type="protein sequence ID" value="MDP9792618.1"/>
    <property type="molecule type" value="Genomic_DNA"/>
</dbReference>
<accession>A0ABT9MMU9</accession>
<evidence type="ECO:0000313" key="1">
    <source>
        <dbReference type="EMBL" id="MDP9792618.1"/>
    </source>
</evidence>
<evidence type="ECO:0000313" key="2">
    <source>
        <dbReference type="Proteomes" id="UP001240984"/>
    </source>
</evidence>
<comment type="caution">
    <text evidence="1">The sequence shown here is derived from an EMBL/GenBank/DDBJ whole genome shotgun (WGS) entry which is preliminary data.</text>
</comment>
<name>A0ABT9MMU9_9ACTN</name>
<sequence length="52" mass="5499">MTGTSLWPFARERRCGAITADAVSAVAITASAIAISFPCASRKPLKDFPLEC</sequence>
<organism evidence="1 2">
    <name type="scientific">Catenuloplanes nepalensis</name>
    <dbReference type="NCBI Taxonomy" id="587533"/>
    <lineage>
        <taxon>Bacteria</taxon>
        <taxon>Bacillati</taxon>
        <taxon>Actinomycetota</taxon>
        <taxon>Actinomycetes</taxon>
        <taxon>Micromonosporales</taxon>
        <taxon>Micromonosporaceae</taxon>
        <taxon>Catenuloplanes</taxon>
    </lineage>
</organism>